<name>A0A453AVF2_AEGTS</name>
<keyword evidence="2" id="KW-1185">Reference proteome</keyword>
<reference evidence="1" key="3">
    <citation type="journal article" date="2017" name="Nature">
        <title>Genome sequence of the progenitor of the wheat D genome Aegilops tauschii.</title>
        <authorList>
            <person name="Luo M.C."/>
            <person name="Gu Y.Q."/>
            <person name="Puiu D."/>
            <person name="Wang H."/>
            <person name="Twardziok S.O."/>
            <person name="Deal K.R."/>
            <person name="Huo N."/>
            <person name="Zhu T."/>
            <person name="Wang L."/>
            <person name="Wang Y."/>
            <person name="McGuire P.E."/>
            <person name="Liu S."/>
            <person name="Long H."/>
            <person name="Ramasamy R.K."/>
            <person name="Rodriguez J.C."/>
            <person name="Van S.L."/>
            <person name="Yuan L."/>
            <person name="Wang Z."/>
            <person name="Xia Z."/>
            <person name="Xiao L."/>
            <person name="Anderson O.D."/>
            <person name="Ouyang S."/>
            <person name="Liang Y."/>
            <person name="Zimin A.V."/>
            <person name="Pertea G."/>
            <person name="Qi P."/>
            <person name="Bennetzen J.L."/>
            <person name="Dai X."/>
            <person name="Dawson M.W."/>
            <person name="Muller H.G."/>
            <person name="Kugler K."/>
            <person name="Rivarola-Duarte L."/>
            <person name="Spannagl M."/>
            <person name="Mayer K.F.X."/>
            <person name="Lu F.H."/>
            <person name="Bevan M.W."/>
            <person name="Leroy P."/>
            <person name="Li P."/>
            <person name="You F.M."/>
            <person name="Sun Q."/>
            <person name="Liu Z."/>
            <person name="Lyons E."/>
            <person name="Wicker T."/>
            <person name="Salzberg S.L."/>
            <person name="Devos K.M."/>
            <person name="Dvorak J."/>
        </authorList>
    </citation>
    <scope>NUCLEOTIDE SEQUENCE [LARGE SCALE GENOMIC DNA]</scope>
    <source>
        <strain evidence="1">cv. AL8/78</strain>
    </source>
</reference>
<accession>A0A453AVF2</accession>
<dbReference type="Proteomes" id="UP000015105">
    <property type="component" value="Chromosome 2D"/>
</dbReference>
<dbReference type="AlphaFoldDB" id="A0A453AVF2"/>
<dbReference type="PANTHER" id="PTHR34377:SF3">
    <property type="entry name" value="TETRATRICOPEPTIDE REPEAT (TPR)-LIKE SUPERFAMILY PROTEIN"/>
    <property type="match status" value="1"/>
</dbReference>
<evidence type="ECO:0000313" key="2">
    <source>
        <dbReference type="Proteomes" id="UP000015105"/>
    </source>
</evidence>
<dbReference type="InterPro" id="IPR036312">
    <property type="entry name" value="Bifun_inhib/LTP/seed_sf"/>
</dbReference>
<reference evidence="1" key="5">
    <citation type="journal article" date="2021" name="G3 (Bethesda)">
        <title>Aegilops tauschii genome assembly Aet v5.0 features greater sequence contiguity and improved annotation.</title>
        <authorList>
            <person name="Wang L."/>
            <person name="Zhu T."/>
            <person name="Rodriguez J.C."/>
            <person name="Deal K.R."/>
            <person name="Dubcovsky J."/>
            <person name="McGuire P.E."/>
            <person name="Lux T."/>
            <person name="Spannagl M."/>
            <person name="Mayer K.F.X."/>
            <person name="Baldrich P."/>
            <person name="Meyers B.C."/>
            <person name="Huo N."/>
            <person name="Gu Y.Q."/>
            <person name="Zhou H."/>
            <person name="Devos K.M."/>
            <person name="Bennetzen J.L."/>
            <person name="Unver T."/>
            <person name="Budak H."/>
            <person name="Gulick P.J."/>
            <person name="Galiba G."/>
            <person name="Kalapos B."/>
            <person name="Nelson D.R."/>
            <person name="Li P."/>
            <person name="You F.M."/>
            <person name="Luo M.C."/>
            <person name="Dvorak J."/>
        </authorList>
    </citation>
    <scope>NUCLEOTIDE SEQUENCE [LARGE SCALE GENOMIC DNA]</scope>
    <source>
        <strain evidence="1">cv. AL8/78</strain>
    </source>
</reference>
<proteinExistence type="predicted"/>
<dbReference type="SUPFAM" id="SSF47699">
    <property type="entry name" value="Bifunctional inhibitor/lipid-transfer protein/seed storage 2S albumin"/>
    <property type="match status" value="1"/>
</dbReference>
<reference evidence="2" key="1">
    <citation type="journal article" date="2014" name="Science">
        <title>Ancient hybridizations among the ancestral genomes of bread wheat.</title>
        <authorList>
            <consortium name="International Wheat Genome Sequencing Consortium,"/>
            <person name="Marcussen T."/>
            <person name="Sandve S.R."/>
            <person name="Heier L."/>
            <person name="Spannagl M."/>
            <person name="Pfeifer M."/>
            <person name="Jakobsen K.S."/>
            <person name="Wulff B.B."/>
            <person name="Steuernagel B."/>
            <person name="Mayer K.F."/>
            <person name="Olsen O.A."/>
        </authorList>
    </citation>
    <scope>NUCLEOTIDE SEQUENCE [LARGE SCALE GENOMIC DNA]</scope>
    <source>
        <strain evidence="2">cv. AL8/78</strain>
    </source>
</reference>
<evidence type="ECO:0000313" key="1">
    <source>
        <dbReference type="EnsemblPlants" id="AET2Gv20270700.1"/>
    </source>
</evidence>
<dbReference type="EnsemblPlants" id="AET2Gv20270700.1">
    <property type="protein sequence ID" value="AET2Gv20270700.1"/>
    <property type="gene ID" value="AET2Gv20270700"/>
</dbReference>
<dbReference type="PANTHER" id="PTHR34377">
    <property type="entry name" value="TETRATRICOPEPTIDE REPEAT (TPR)-LIKE SUPERFAMILY PROTEIN"/>
    <property type="match status" value="1"/>
</dbReference>
<dbReference type="Gramene" id="AET2Gv20270700.1">
    <property type="protein sequence ID" value="AET2Gv20270700.1"/>
    <property type="gene ID" value="AET2Gv20270700"/>
</dbReference>
<evidence type="ECO:0008006" key="3">
    <source>
        <dbReference type="Google" id="ProtNLM"/>
    </source>
</evidence>
<reference evidence="2" key="2">
    <citation type="journal article" date="2017" name="Nat. Plants">
        <title>The Aegilops tauschii genome reveals multiple impacts of transposons.</title>
        <authorList>
            <person name="Zhao G."/>
            <person name="Zou C."/>
            <person name="Li K."/>
            <person name="Wang K."/>
            <person name="Li T."/>
            <person name="Gao L."/>
            <person name="Zhang X."/>
            <person name="Wang H."/>
            <person name="Yang Z."/>
            <person name="Liu X."/>
            <person name="Jiang W."/>
            <person name="Mao L."/>
            <person name="Kong X."/>
            <person name="Jiao Y."/>
            <person name="Jia J."/>
        </authorList>
    </citation>
    <scope>NUCLEOTIDE SEQUENCE [LARGE SCALE GENOMIC DNA]</scope>
    <source>
        <strain evidence="2">cv. AL8/78</strain>
    </source>
</reference>
<sequence length="56" mass="6490">RAYRDCCRWLKEVEPGCVCESLLHLPMFLVKPQHKYTLRVGKTCEVTYRCGGGRAM</sequence>
<organism evidence="1 2">
    <name type="scientific">Aegilops tauschii subsp. strangulata</name>
    <name type="common">Goatgrass</name>
    <dbReference type="NCBI Taxonomy" id="200361"/>
    <lineage>
        <taxon>Eukaryota</taxon>
        <taxon>Viridiplantae</taxon>
        <taxon>Streptophyta</taxon>
        <taxon>Embryophyta</taxon>
        <taxon>Tracheophyta</taxon>
        <taxon>Spermatophyta</taxon>
        <taxon>Magnoliopsida</taxon>
        <taxon>Liliopsida</taxon>
        <taxon>Poales</taxon>
        <taxon>Poaceae</taxon>
        <taxon>BOP clade</taxon>
        <taxon>Pooideae</taxon>
        <taxon>Triticodae</taxon>
        <taxon>Triticeae</taxon>
        <taxon>Triticinae</taxon>
        <taxon>Aegilops</taxon>
    </lineage>
</organism>
<reference evidence="1" key="4">
    <citation type="submission" date="2019-03" db="UniProtKB">
        <authorList>
            <consortium name="EnsemblPlants"/>
        </authorList>
    </citation>
    <scope>IDENTIFICATION</scope>
</reference>
<protein>
    <recommendedName>
        <fullName evidence="3">Bifunctional inhibitor/plant lipid transfer protein/seed storage helical domain-containing protein</fullName>
    </recommendedName>
</protein>